<dbReference type="AlphaFoldDB" id="H0HZJ5"/>
<keyword evidence="3" id="KW-1185">Reference proteome</keyword>
<evidence type="ECO:0000313" key="3">
    <source>
        <dbReference type="Proteomes" id="UP000003250"/>
    </source>
</evidence>
<accession>H0HZJ5</accession>
<protein>
    <recommendedName>
        <fullName evidence="4">Lysozyme inhibitor LprI N-terminal domain-containing protein</fullName>
    </recommendedName>
</protein>
<reference evidence="2 3" key="1">
    <citation type="journal article" date="2012" name="J. Bacteriol.">
        <title>Draft Genome Sequence of Mesorhizobium alhagi CCNWXJ12-2T, a Novel Salt-Resistant Species Isolated from the Desert of Northwestern China.</title>
        <authorList>
            <person name="Zhou M."/>
            <person name="Chen W."/>
            <person name="Chen H."/>
            <person name="Wei G."/>
        </authorList>
    </citation>
    <scope>NUCLEOTIDE SEQUENCE [LARGE SCALE GENOMIC DNA]</scope>
    <source>
        <strain evidence="2 3">CCNWXJ12-2</strain>
    </source>
</reference>
<organism evidence="2 3">
    <name type="scientific">Mesorhizobium alhagi CCNWXJ12-2</name>
    <dbReference type="NCBI Taxonomy" id="1107882"/>
    <lineage>
        <taxon>Bacteria</taxon>
        <taxon>Pseudomonadati</taxon>
        <taxon>Pseudomonadota</taxon>
        <taxon>Alphaproteobacteria</taxon>
        <taxon>Hyphomicrobiales</taxon>
        <taxon>Phyllobacteriaceae</taxon>
        <taxon>Allomesorhizobium</taxon>
    </lineage>
</organism>
<feature type="chain" id="PRO_5003534863" description="Lysozyme inhibitor LprI N-terminal domain-containing protein" evidence="1">
    <location>
        <begin position="20"/>
        <end position="276"/>
    </location>
</feature>
<evidence type="ECO:0000256" key="1">
    <source>
        <dbReference type="SAM" id="SignalP"/>
    </source>
</evidence>
<proteinExistence type="predicted"/>
<name>H0HZJ5_9HYPH</name>
<gene>
    <name evidence="2" type="ORF">MAXJ12_28158</name>
</gene>
<sequence length="276" mass="30966">MRGALLLFVLLWFSPFVFAAGFDCREAGTQEERLICSDPMLSAIDGEMGSAFKGVVASGNQDWILQDQRRWLAVRGRCLTVFTATQASACLKIMTEERRRTLIRLAHGDRALASADEPSTDSLIGERIRGRCHMDYCYWFSIHRRSLVGRSPLGEALYKLDNNHWQSHHPGASYDIAALLEEEPSGSWYAFCSHRNPRFLFQYGDGAWAEHELSPNDASGIHGYNITSYIFYYAACHDIGVDDPYVATLLAKELGYDLSGKAVKEVDIGSPEDLIR</sequence>
<dbReference type="Proteomes" id="UP000003250">
    <property type="component" value="Unassembled WGS sequence"/>
</dbReference>
<evidence type="ECO:0008006" key="4">
    <source>
        <dbReference type="Google" id="ProtNLM"/>
    </source>
</evidence>
<feature type="signal peptide" evidence="1">
    <location>
        <begin position="1"/>
        <end position="19"/>
    </location>
</feature>
<dbReference type="EMBL" id="AHAM01000254">
    <property type="protein sequence ID" value="EHK53802.1"/>
    <property type="molecule type" value="Genomic_DNA"/>
</dbReference>
<evidence type="ECO:0000313" key="2">
    <source>
        <dbReference type="EMBL" id="EHK53802.1"/>
    </source>
</evidence>
<keyword evidence="1" id="KW-0732">Signal</keyword>